<dbReference type="AlphaFoldDB" id="K1Q883"/>
<accession>K1Q883</accession>
<organism evidence="1">
    <name type="scientific">Magallana gigas</name>
    <name type="common">Pacific oyster</name>
    <name type="synonym">Crassostrea gigas</name>
    <dbReference type="NCBI Taxonomy" id="29159"/>
    <lineage>
        <taxon>Eukaryota</taxon>
        <taxon>Metazoa</taxon>
        <taxon>Spiralia</taxon>
        <taxon>Lophotrochozoa</taxon>
        <taxon>Mollusca</taxon>
        <taxon>Bivalvia</taxon>
        <taxon>Autobranchia</taxon>
        <taxon>Pteriomorphia</taxon>
        <taxon>Ostreida</taxon>
        <taxon>Ostreoidea</taxon>
        <taxon>Ostreidae</taxon>
        <taxon>Magallana</taxon>
    </lineage>
</organism>
<sequence length="103" mass="11190">MQEQNNDRINCLYGKYHSVKIQSVTLTKMPPFATYSSTTSGFSEKKKQWELSGPDIVCGEDVDFIHRGCGPKSGFTAHGITTTKSGGGASCFVYGTMNLEKGV</sequence>
<evidence type="ECO:0000313" key="1">
    <source>
        <dbReference type="EMBL" id="EKC17546.1"/>
    </source>
</evidence>
<reference evidence="1" key="1">
    <citation type="journal article" date="2012" name="Nature">
        <title>The oyster genome reveals stress adaptation and complexity of shell formation.</title>
        <authorList>
            <person name="Zhang G."/>
            <person name="Fang X."/>
            <person name="Guo X."/>
            <person name="Li L."/>
            <person name="Luo R."/>
            <person name="Xu F."/>
            <person name="Yang P."/>
            <person name="Zhang L."/>
            <person name="Wang X."/>
            <person name="Qi H."/>
            <person name="Xiong Z."/>
            <person name="Que H."/>
            <person name="Xie Y."/>
            <person name="Holland P.W."/>
            <person name="Paps J."/>
            <person name="Zhu Y."/>
            <person name="Wu F."/>
            <person name="Chen Y."/>
            <person name="Wang J."/>
            <person name="Peng C."/>
            <person name="Meng J."/>
            <person name="Yang L."/>
            <person name="Liu J."/>
            <person name="Wen B."/>
            <person name="Zhang N."/>
            <person name="Huang Z."/>
            <person name="Zhu Q."/>
            <person name="Feng Y."/>
            <person name="Mount A."/>
            <person name="Hedgecock D."/>
            <person name="Xu Z."/>
            <person name="Liu Y."/>
            <person name="Domazet-Loso T."/>
            <person name="Du Y."/>
            <person name="Sun X."/>
            <person name="Zhang S."/>
            <person name="Liu B."/>
            <person name="Cheng P."/>
            <person name="Jiang X."/>
            <person name="Li J."/>
            <person name="Fan D."/>
            <person name="Wang W."/>
            <person name="Fu W."/>
            <person name="Wang T."/>
            <person name="Wang B."/>
            <person name="Zhang J."/>
            <person name="Peng Z."/>
            <person name="Li Y."/>
            <person name="Li N."/>
            <person name="Wang J."/>
            <person name="Chen M."/>
            <person name="He Y."/>
            <person name="Tan F."/>
            <person name="Song X."/>
            <person name="Zheng Q."/>
            <person name="Huang R."/>
            <person name="Yang H."/>
            <person name="Du X."/>
            <person name="Chen L."/>
            <person name="Yang M."/>
            <person name="Gaffney P.M."/>
            <person name="Wang S."/>
            <person name="Luo L."/>
            <person name="She Z."/>
            <person name="Ming Y."/>
            <person name="Huang W."/>
            <person name="Zhang S."/>
            <person name="Huang B."/>
            <person name="Zhang Y."/>
            <person name="Qu T."/>
            <person name="Ni P."/>
            <person name="Miao G."/>
            <person name="Wang J."/>
            <person name="Wang Q."/>
            <person name="Steinberg C.E."/>
            <person name="Wang H."/>
            <person name="Li N."/>
            <person name="Qian L."/>
            <person name="Zhang G."/>
            <person name="Li Y."/>
            <person name="Yang H."/>
            <person name="Liu X."/>
            <person name="Wang J."/>
            <person name="Yin Y."/>
            <person name="Wang J."/>
        </authorList>
    </citation>
    <scope>NUCLEOTIDE SEQUENCE [LARGE SCALE GENOMIC DNA]</scope>
    <source>
        <strain evidence="1">05x7-T-G4-1.051#20</strain>
    </source>
</reference>
<dbReference type="EMBL" id="JH822695">
    <property type="protein sequence ID" value="EKC17546.1"/>
    <property type="molecule type" value="Genomic_DNA"/>
</dbReference>
<gene>
    <name evidence="1" type="ORF">CGI_10000600</name>
</gene>
<protein>
    <submittedName>
        <fullName evidence="1">Uncharacterized protein</fullName>
    </submittedName>
</protein>
<name>K1Q883_MAGGI</name>
<dbReference type="HOGENOM" id="CLU_2266276_0_0_1"/>
<dbReference type="InParanoid" id="K1Q883"/>
<proteinExistence type="predicted"/>